<protein>
    <submittedName>
        <fullName evidence="2">ABC-2 type transport system permease protein</fullName>
    </submittedName>
</protein>
<keyword evidence="1" id="KW-0472">Membrane</keyword>
<feature type="transmembrane region" description="Helical" evidence="1">
    <location>
        <begin position="32"/>
        <end position="51"/>
    </location>
</feature>
<name>A0A4Q0PL61_9FLAO</name>
<dbReference type="EMBL" id="QOVL01000009">
    <property type="protein sequence ID" value="RXG29143.1"/>
    <property type="molecule type" value="Genomic_DNA"/>
</dbReference>
<dbReference type="Proteomes" id="UP000290608">
    <property type="component" value="Unassembled WGS sequence"/>
</dbReference>
<feature type="transmembrane region" description="Helical" evidence="1">
    <location>
        <begin position="58"/>
        <end position="79"/>
    </location>
</feature>
<reference evidence="2 3" key="1">
    <citation type="submission" date="2018-07" db="EMBL/GenBank/DDBJ databases">
        <title>Leeuwenhoekiella genomics.</title>
        <authorList>
            <person name="Tahon G."/>
            <person name="Willems A."/>
        </authorList>
    </citation>
    <scope>NUCLEOTIDE SEQUENCE [LARGE SCALE GENOMIC DNA]</scope>
    <source>
        <strain evidence="2 3">LMG 1345</strain>
    </source>
</reference>
<evidence type="ECO:0000256" key="1">
    <source>
        <dbReference type="SAM" id="Phobius"/>
    </source>
</evidence>
<organism evidence="2 3">
    <name type="scientific">Leeuwenhoekiella marinoflava</name>
    <dbReference type="NCBI Taxonomy" id="988"/>
    <lineage>
        <taxon>Bacteria</taxon>
        <taxon>Pseudomonadati</taxon>
        <taxon>Bacteroidota</taxon>
        <taxon>Flavobacteriia</taxon>
        <taxon>Flavobacteriales</taxon>
        <taxon>Flavobacteriaceae</taxon>
        <taxon>Leeuwenhoekiella</taxon>
    </lineage>
</organism>
<keyword evidence="1" id="KW-0812">Transmembrane</keyword>
<accession>A0A4Q0PL61</accession>
<evidence type="ECO:0000313" key="3">
    <source>
        <dbReference type="Proteomes" id="UP000290608"/>
    </source>
</evidence>
<proteinExistence type="predicted"/>
<keyword evidence="1" id="KW-1133">Transmembrane helix</keyword>
<gene>
    <name evidence="2" type="ORF">DSL99_2081</name>
</gene>
<feature type="transmembrane region" description="Helical" evidence="1">
    <location>
        <begin position="91"/>
        <end position="117"/>
    </location>
</feature>
<comment type="caution">
    <text evidence="2">The sequence shown here is derived from an EMBL/GenBank/DDBJ whole genome shotgun (WGS) entry which is preliminary data.</text>
</comment>
<sequence>MILFISLVVLALGVSGVLLFTKTRFPKAEELLTWIALFSLVGTILCVVLLSNELRPKGAYTSAIIGMVFLLATLILFGLSKRIRTKIWSGLIVVPVFLCCLLSLFSKGYLFFLYLLALPFGPPMAKFNIDATHHVEVRNGGFMACGESLVLTESAYLLFDRQLYAGNTHCVVNIHKIETVAFDENKATFLIYHDESRDVENPYTYEAEFN</sequence>
<evidence type="ECO:0000313" key="2">
    <source>
        <dbReference type="EMBL" id="RXG29143.1"/>
    </source>
</evidence>
<dbReference type="RefSeq" id="WP_073099291.1">
    <property type="nucleotide sequence ID" value="NZ_QOVL01000009.1"/>
</dbReference>
<dbReference type="AlphaFoldDB" id="A0A4Q0PL61"/>
<dbReference type="STRING" id="1122159.SAMN02745246_02218"/>